<dbReference type="InterPro" id="IPR036390">
    <property type="entry name" value="WH_DNA-bd_sf"/>
</dbReference>
<proteinExistence type="predicted"/>
<dbReference type="AlphaFoldDB" id="A0A240E008"/>
<dbReference type="OrthoDB" id="9135172at2"/>
<evidence type="ECO:0008006" key="3">
    <source>
        <dbReference type="Google" id="ProtNLM"/>
    </source>
</evidence>
<dbReference type="Proteomes" id="UP000218069">
    <property type="component" value="Unassembled WGS sequence"/>
</dbReference>
<gene>
    <name evidence="1" type="ORF">SAMN06295945_1122</name>
</gene>
<evidence type="ECO:0000313" key="1">
    <source>
        <dbReference type="EMBL" id="SNX28775.1"/>
    </source>
</evidence>
<keyword evidence="2" id="KW-1185">Reference proteome</keyword>
<dbReference type="EMBL" id="OANS01000003">
    <property type="protein sequence ID" value="SNX28775.1"/>
    <property type="molecule type" value="Genomic_DNA"/>
</dbReference>
<sequence>MNDNALDVLEKIQAVRSWGKENLPFYESVIANDLIIFLAIEFVKGKPLTVKRLFASLPYSYTAVRQHYKRLFKDGWVEHISDDRDRRIKYIKPSERFINVIEAYVQTIKHAFTPPRVIST</sequence>
<dbReference type="InterPro" id="IPR036388">
    <property type="entry name" value="WH-like_DNA-bd_sf"/>
</dbReference>
<evidence type="ECO:0000313" key="2">
    <source>
        <dbReference type="Proteomes" id="UP000218069"/>
    </source>
</evidence>
<reference evidence="2" key="1">
    <citation type="submission" date="2017-08" db="EMBL/GenBank/DDBJ databases">
        <authorList>
            <person name="Varghese N."/>
            <person name="Submissions S."/>
        </authorList>
    </citation>
    <scope>NUCLEOTIDE SEQUENCE [LARGE SCALE GENOMIC DNA]</scope>
    <source>
        <strain evidence="2">AP-Melu-1000-B4</strain>
    </source>
</reference>
<accession>A0A240E008</accession>
<organism evidence="1 2">
    <name type="scientific">Polynucleobacter meluiroseus</name>
    <dbReference type="NCBI Taxonomy" id="1938814"/>
    <lineage>
        <taxon>Bacteria</taxon>
        <taxon>Pseudomonadati</taxon>
        <taxon>Pseudomonadota</taxon>
        <taxon>Betaproteobacteria</taxon>
        <taxon>Burkholderiales</taxon>
        <taxon>Burkholderiaceae</taxon>
        <taxon>Polynucleobacter</taxon>
    </lineage>
</organism>
<name>A0A240E008_9BURK</name>
<protein>
    <recommendedName>
        <fullName evidence="3">Winged helix DNA-binding domain-containing protein</fullName>
    </recommendedName>
</protein>
<dbReference type="RefSeq" id="WP_096673185.1">
    <property type="nucleotide sequence ID" value="NZ_OANS01000003.1"/>
</dbReference>
<dbReference type="Gene3D" id="1.10.10.10">
    <property type="entry name" value="Winged helix-like DNA-binding domain superfamily/Winged helix DNA-binding domain"/>
    <property type="match status" value="1"/>
</dbReference>
<dbReference type="SUPFAM" id="SSF46785">
    <property type="entry name" value="Winged helix' DNA-binding domain"/>
    <property type="match status" value="1"/>
</dbReference>